<comment type="similarity">
    <text evidence="1">Belongs to the LytR/CpsA/Psr (LCP) family.</text>
</comment>
<evidence type="ECO:0000313" key="5">
    <source>
        <dbReference type="EMBL" id="TQJ09515.1"/>
    </source>
</evidence>
<feature type="domain" description="Cell envelope-related transcriptional attenuator" evidence="4">
    <location>
        <begin position="221"/>
        <end position="364"/>
    </location>
</feature>
<dbReference type="InterPro" id="IPR004474">
    <property type="entry name" value="LytR_CpsA_psr"/>
</dbReference>
<dbReference type="PANTHER" id="PTHR33392:SF6">
    <property type="entry name" value="POLYISOPRENYL-TEICHOIC ACID--PEPTIDOGLYCAN TEICHOIC ACID TRANSFERASE TAGU"/>
    <property type="match status" value="1"/>
</dbReference>
<name>A0A542E2G7_9MICO</name>
<keyword evidence="6" id="KW-1185">Reference proteome</keyword>
<evidence type="ECO:0000313" key="6">
    <source>
        <dbReference type="Proteomes" id="UP000317893"/>
    </source>
</evidence>
<dbReference type="Proteomes" id="UP000317893">
    <property type="component" value="Unassembled WGS sequence"/>
</dbReference>
<feature type="region of interest" description="Disordered" evidence="2">
    <location>
        <begin position="1"/>
        <end position="140"/>
    </location>
</feature>
<keyword evidence="3" id="KW-0812">Transmembrane</keyword>
<keyword evidence="3" id="KW-1133">Transmembrane helix</keyword>
<dbReference type="NCBIfam" id="TIGR00350">
    <property type="entry name" value="lytR_cpsA_psr"/>
    <property type="match status" value="1"/>
</dbReference>
<proteinExistence type="inferred from homology"/>
<dbReference type="AlphaFoldDB" id="A0A542E2G7"/>
<feature type="compositionally biased region" description="Low complexity" evidence="2">
    <location>
        <begin position="66"/>
        <end position="82"/>
    </location>
</feature>
<keyword evidence="3" id="KW-0472">Membrane</keyword>
<dbReference type="PANTHER" id="PTHR33392">
    <property type="entry name" value="POLYISOPRENYL-TEICHOIC ACID--PEPTIDOGLYCAN TEICHOIC ACID TRANSFERASE TAGU"/>
    <property type="match status" value="1"/>
</dbReference>
<evidence type="ECO:0000256" key="1">
    <source>
        <dbReference type="ARBA" id="ARBA00006068"/>
    </source>
</evidence>
<reference evidence="5 6" key="1">
    <citation type="submission" date="2019-06" db="EMBL/GenBank/DDBJ databases">
        <title>Sequencing the genomes of 1000 actinobacteria strains.</title>
        <authorList>
            <person name="Klenk H.-P."/>
        </authorList>
    </citation>
    <scope>NUCLEOTIDE SEQUENCE [LARGE SCALE GENOMIC DNA]</scope>
    <source>
        <strain evidence="5 6">DSM 18607</strain>
    </source>
</reference>
<comment type="caution">
    <text evidence="5">The sequence shown here is derived from an EMBL/GenBank/DDBJ whole genome shotgun (WGS) entry which is preliminary data.</text>
</comment>
<dbReference type="RefSeq" id="WP_246061203.1">
    <property type="nucleotide sequence ID" value="NZ_BAAAPR010000009.1"/>
</dbReference>
<protein>
    <submittedName>
        <fullName evidence="5">LytR family transcriptional attenuator</fullName>
    </submittedName>
</protein>
<organism evidence="5 6">
    <name type="scientific">Lapillicoccus jejuensis</name>
    <dbReference type="NCBI Taxonomy" id="402171"/>
    <lineage>
        <taxon>Bacteria</taxon>
        <taxon>Bacillati</taxon>
        <taxon>Actinomycetota</taxon>
        <taxon>Actinomycetes</taxon>
        <taxon>Micrococcales</taxon>
        <taxon>Intrasporangiaceae</taxon>
        <taxon>Lapillicoccus</taxon>
    </lineage>
</organism>
<evidence type="ECO:0000259" key="4">
    <source>
        <dbReference type="Pfam" id="PF03816"/>
    </source>
</evidence>
<gene>
    <name evidence="5" type="ORF">FB458_2627</name>
</gene>
<feature type="compositionally biased region" description="Basic and acidic residues" evidence="2">
    <location>
        <begin position="52"/>
        <end position="61"/>
    </location>
</feature>
<evidence type="ECO:0000256" key="3">
    <source>
        <dbReference type="SAM" id="Phobius"/>
    </source>
</evidence>
<sequence length="465" mass="49142">MSSRDRSPDEARPLPTGRWAPDDEVWDDQPFEVDTRQAAGAAPAGGDAFTVDTRDARDGRTGRGGARSAVRSPQRAARRAPAGTLFPEDEGYAAPAPRRSRGPAPERRPDGPVGPGGPGPGGPGGRGGDGRPGGRRTRRRRLLRTGTALVVLLLLAYVAVEAWIPWNAWNHVQRVADAPAGDRPTDTAGRNYLLVGSDGREGLTQAQQQQLNAQGGDIGQRTDSIIMVHVPDGGGKAALISFPRDSYVPIPGYKSNKINASFAFGGPKLLEATIEQNTGIHVDGYLEIGFAGFAGVVDSLGGVEVCVPFDMKDQYAAIDLKKGCQTLSGPTALGYVRARHSDPRGDIGRADRQRQFLGAIMHKALTPSTVLVPWKEKAFADASAKGLYVGQDTGPTDVLAILQALRGVDGGDTLSLVVPIATESYQTSNAGIAVKWDTEKAKALFTMIKNDEPLTVAPSGTTSNE</sequence>
<feature type="compositionally biased region" description="Low complexity" evidence="2">
    <location>
        <begin position="38"/>
        <end position="51"/>
    </location>
</feature>
<evidence type="ECO:0000256" key="2">
    <source>
        <dbReference type="SAM" id="MobiDB-lite"/>
    </source>
</evidence>
<feature type="transmembrane region" description="Helical" evidence="3">
    <location>
        <begin position="145"/>
        <end position="166"/>
    </location>
</feature>
<dbReference type="EMBL" id="VFMN01000001">
    <property type="protein sequence ID" value="TQJ09515.1"/>
    <property type="molecule type" value="Genomic_DNA"/>
</dbReference>
<accession>A0A542E2G7</accession>
<feature type="compositionally biased region" description="Basic and acidic residues" evidence="2">
    <location>
        <begin position="1"/>
        <end position="12"/>
    </location>
</feature>
<feature type="compositionally biased region" description="Acidic residues" evidence="2">
    <location>
        <begin position="22"/>
        <end position="31"/>
    </location>
</feature>
<feature type="compositionally biased region" description="Gly residues" evidence="2">
    <location>
        <begin position="122"/>
        <end position="131"/>
    </location>
</feature>
<dbReference type="Gene3D" id="3.40.630.190">
    <property type="entry name" value="LCP protein"/>
    <property type="match status" value="1"/>
</dbReference>
<dbReference type="InterPro" id="IPR050922">
    <property type="entry name" value="LytR/CpsA/Psr_CW_biosynth"/>
</dbReference>
<dbReference type="Pfam" id="PF03816">
    <property type="entry name" value="LytR_cpsA_psr"/>
    <property type="match status" value="1"/>
</dbReference>